<keyword evidence="7 23" id="KW-0121">Carboxypeptidase</keyword>
<dbReference type="InterPro" id="IPR000834">
    <property type="entry name" value="Peptidase_M14"/>
</dbReference>
<dbReference type="InterPro" id="IPR050821">
    <property type="entry name" value="Cytosolic_carboxypeptidase"/>
</dbReference>
<dbReference type="PANTHER" id="PTHR12756">
    <property type="entry name" value="CYTOSOLIC CARBOXYPEPTIDASE"/>
    <property type="match status" value="1"/>
</dbReference>
<keyword evidence="12" id="KW-0482">Metalloprotease</keyword>
<evidence type="ECO:0000256" key="7">
    <source>
        <dbReference type="ARBA" id="ARBA00022645"/>
    </source>
</evidence>
<evidence type="ECO:0000256" key="14">
    <source>
        <dbReference type="ARBA" id="ARBA00023273"/>
    </source>
</evidence>
<dbReference type="GO" id="GO:0004181">
    <property type="term" value="F:metallocarboxypeptidase activity"/>
    <property type="evidence" value="ECO:0007669"/>
    <property type="project" value="InterPro"/>
</dbReference>
<evidence type="ECO:0000256" key="16">
    <source>
        <dbReference type="ARBA" id="ARBA00041046"/>
    </source>
</evidence>
<feature type="active site" description="Proton donor/acceptor" evidence="19">
    <location>
        <position position="572"/>
    </location>
</feature>
<evidence type="ECO:0000256" key="6">
    <source>
        <dbReference type="ARBA" id="ARBA00022490"/>
    </source>
</evidence>
<dbReference type="Proteomes" id="UP000504632">
    <property type="component" value="Chromosome 2"/>
</dbReference>
<dbReference type="InterPro" id="IPR040626">
    <property type="entry name" value="Pepdidase_M14_N"/>
</dbReference>
<dbReference type="FunFam" id="3.40.630.10:FF:000011">
    <property type="entry name" value="cytosolic carboxypeptidase 2 isoform X1"/>
    <property type="match status" value="1"/>
</dbReference>
<evidence type="ECO:0000256" key="10">
    <source>
        <dbReference type="ARBA" id="ARBA00022801"/>
    </source>
</evidence>
<evidence type="ECO:0000256" key="2">
    <source>
        <dbReference type="ARBA" id="ARBA00004114"/>
    </source>
</evidence>
<keyword evidence="6" id="KW-0963">Cytoplasm</keyword>
<dbReference type="Gene3D" id="3.40.630.10">
    <property type="entry name" value="Zn peptidases"/>
    <property type="match status" value="1"/>
</dbReference>
<dbReference type="GO" id="GO:0005829">
    <property type="term" value="C:cytosol"/>
    <property type="evidence" value="ECO:0007669"/>
    <property type="project" value="UniProtKB-SubCell"/>
</dbReference>
<accession>A0A6J2UPJ8</accession>
<comment type="subcellular location">
    <subcellularLocation>
        <location evidence="3">Cytoplasm</location>
        <location evidence="3">Cytoskeleton</location>
        <location evidence="3">Cilium basal body</location>
    </subcellularLocation>
    <subcellularLocation>
        <location evidence="2">Cytoplasm</location>
        <location evidence="2">Cytoskeleton</location>
        <location evidence="2">Microtubule organizing center</location>
        <location evidence="2">Centrosome</location>
        <location evidence="2">Centriole</location>
    </subcellularLocation>
    <subcellularLocation>
        <location evidence="4">Cytoplasm</location>
        <location evidence="4">Cytosol</location>
    </subcellularLocation>
</comment>
<feature type="compositionally biased region" description="Polar residues" evidence="20">
    <location>
        <begin position="52"/>
        <end position="61"/>
    </location>
</feature>
<evidence type="ECO:0000256" key="9">
    <source>
        <dbReference type="ARBA" id="ARBA00022723"/>
    </source>
</evidence>
<keyword evidence="9" id="KW-0479">Metal-binding</keyword>
<sequence length="863" mass="99143">MFNKTSRDPYEKFILQHLRHYGLFQGRGTSFLQLLSASREPGLRHDPVLSDIISSPAGTEDTNMEEEEEEEEPPSVSFHLGKVIRTRQLLFDFDGGRPVPRLREPLNLFSIPSSSCSPHGIRWPIECDVIKEDVQHIEWDPPEPEPFNQFTGQERTPMPVGDEKGNVVFCIDPATKMTYFSDSRVGGSRGPIKNARACANREDETLLVFESRFESGNLQKAVQVGLYDYELTLRCDLYTNKHTQWFYFQVRRMKSGVTYRFTIANLMKASSLYSAGMRPLLYSERAARLKGKGWHRAGTNIRYYRNYCEQEGKALYSLTWTLQFPYDDDTCYLAHCYPYTYSQLQRYLRGVVSDPAKASYCKIRVLCRSLAGNSVYVLTVTAPSNSWQESRSKRAVVVTARVHPGETNGSWMMQGFLDFLLGDSPDARLLRETFIFKVVPMLNPDGVVVGNYRCSLSGRDLNRNYRTLLREAFPCVWYTRNMVKRLLDEREVVLYCDFHGHSRKNNVFMYGCDTRDDVSLRLHERVFPLMMSKNATDQFSFRSCKFKVQKSKEGTGRIVMWKLGIRNSYTMESTFGGSTLGNRKGTHFSTRDLKRMGYYLCETLLDFCDPDQTKTEHCLAELRALLKQDVRQKLGREVDSDGYLGNLSDIESSTSGSNSTESDGLPLHFMNCSDQGRKKKVLRTRKERNRLRKGAAQNTRPKVFYTNFEHLQDPTDGDMLKMRHHEKTTSDVKENKKRQKVPFVVRLSSQTGRSGAPHPIACIDIIDHVTLWEDKIKKRQTQHHALSVPPVQYRYPSVATLRDWTQTTPVQLYPMPFNPDIKTQACIKDGQTPQVGSSVDDIKLFPLMEGDGLWISEDLTQEV</sequence>
<evidence type="ECO:0000256" key="5">
    <source>
        <dbReference type="ARBA" id="ARBA00005988"/>
    </source>
</evidence>
<dbReference type="PROSITE" id="PS52035">
    <property type="entry name" value="PEPTIDASE_M14"/>
    <property type="match status" value="1"/>
</dbReference>
<evidence type="ECO:0000256" key="8">
    <source>
        <dbReference type="ARBA" id="ARBA00022670"/>
    </source>
</evidence>
<reference evidence="23" key="1">
    <citation type="submission" date="2025-08" db="UniProtKB">
        <authorList>
            <consortium name="RefSeq"/>
        </authorList>
    </citation>
    <scope>IDENTIFICATION</scope>
</reference>
<dbReference type="SUPFAM" id="SSF53187">
    <property type="entry name" value="Zn-dependent exopeptidases"/>
    <property type="match status" value="1"/>
</dbReference>
<dbReference type="PANTHER" id="PTHR12756:SF41">
    <property type="entry name" value="CYTOSOLIC CARBOXYPEPTIDASE 2"/>
    <property type="match status" value="1"/>
</dbReference>
<dbReference type="GO" id="GO:0005814">
    <property type="term" value="C:centriole"/>
    <property type="evidence" value="ECO:0007669"/>
    <property type="project" value="UniProtKB-SubCell"/>
</dbReference>
<dbReference type="Pfam" id="PF18027">
    <property type="entry name" value="Pepdidase_M14_N"/>
    <property type="match status" value="1"/>
</dbReference>
<name>A0A6J2UPJ8_CHACN</name>
<evidence type="ECO:0000256" key="20">
    <source>
        <dbReference type="SAM" id="MobiDB-lite"/>
    </source>
</evidence>
<organism evidence="22 23">
    <name type="scientific">Chanos chanos</name>
    <name type="common">Milkfish</name>
    <name type="synonym">Mugil chanos</name>
    <dbReference type="NCBI Taxonomy" id="29144"/>
    <lineage>
        <taxon>Eukaryota</taxon>
        <taxon>Metazoa</taxon>
        <taxon>Chordata</taxon>
        <taxon>Craniata</taxon>
        <taxon>Vertebrata</taxon>
        <taxon>Euteleostomi</taxon>
        <taxon>Actinopterygii</taxon>
        <taxon>Neopterygii</taxon>
        <taxon>Teleostei</taxon>
        <taxon>Ostariophysi</taxon>
        <taxon>Gonorynchiformes</taxon>
        <taxon>Chanidae</taxon>
        <taxon>Chanos</taxon>
    </lineage>
</organism>
<dbReference type="InParanoid" id="A0A6J2UPJ8"/>
<dbReference type="GeneID" id="115804847"/>
<evidence type="ECO:0000256" key="13">
    <source>
        <dbReference type="ARBA" id="ARBA00023212"/>
    </source>
</evidence>
<feature type="compositionally biased region" description="Acidic residues" evidence="20">
    <location>
        <begin position="62"/>
        <end position="73"/>
    </location>
</feature>
<dbReference type="FunCoup" id="A0A6J2UPJ8">
    <property type="interactions" value="241"/>
</dbReference>
<dbReference type="RefSeq" id="XP_030621197.1">
    <property type="nucleotide sequence ID" value="XM_030765337.1"/>
</dbReference>
<evidence type="ECO:0000313" key="22">
    <source>
        <dbReference type="Proteomes" id="UP000504632"/>
    </source>
</evidence>
<evidence type="ECO:0000256" key="18">
    <source>
        <dbReference type="ARBA" id="ARBA00043107"/>
    </source>
</evidence>
<dbReference type="GO" id="GO:0006508">
    <property type="term" value="P:proteolysis"/>
    <property type="evidence" value="ECO:0007669"/>
    <property type="project" value="UniProtKB-KW"/>
</dbReference>
<dbReference type="OrthoDB" id="10253041at2759"/>
<dbReference type="Pfam" id="PF00246">
    <property type="entry name" value="Peptidase_M14"/>
    <property type="match status" value="1"/>
</dbReference>
<dbReference type="AlphaFoldDB" id="A0A6J2UPJ8"/>
<evidence type="ECO:0000256" key="11">
    <source>
        <dbReference type="ARBA" id="ARBA00022833"/>
    </source>
</evidence>
<feature type="region of interest" description="Disordered" evidence="20">
    <location>
        <begin position="46"/>
        <end position="75"/>
    </location>
</feature>
<evidence type="ECO:0000256" key="3">
    <source>
        <dbReference type="ARBA" id="ARBA00004120"/>
    </source>
</evidence>
<proteinExistence type="inferred from homology"/>
<evidence type="ECO:0000256" key="17">
    <source>
        <dbReference type="ARBA" id="ARBA00043071"/>
    </source>
</evidence>
<comment type="catalytic activity">
    <reaction evidence="15">
        <text>(L-glutamyl)(n+1)-gamma-L-glutamyl-L-glutamyl-[protein] + H2O = (L-glutamyl)(n)-gamma-L-glutamyl-L-glutamyl-[protein] + L-glutamate</text>
        <dbReference type="Rhea" id="RHEA:60004"/>
        <dbReference type="Rhea" id="RHEA-COMP:15519"/>
        <dbReference type="Rhea" id="RHEA-COMP:15675"/>
        <dbReference type="ChEBI" id="CHEBI:15377"/>
        <dbReference type="ChEBI" id="CHEBI:29985"/>
        <dbReference type="ChEBI" id="CHEBI:143623"/>
    </reaction>
    <physiologicalReaction direction="left-to-right" evidence="15">
        <dbReference type="Rhea" id="RHEA:60005"/>
    </physiologicalReaction>
</comment>
<evidence type="ECO:0000256" key="19">
    <source>
        <dbReference type="PROSITE-ProRule" id="PRU01379"/>
    </source>
</evidence>
<dbReference type="CDD" id="cd06907">
    <property type="entry name" value="M14_AGBL2-3_like"/>
    <property type="match status" value="1"/>
</dbReference>
<keyword evidence="8" id="KW-0645">Protease</keyword>
<feature type="compositionally biased region" description="Low complexity" evidence="20">
    <location>
        <begin position="648"/>
        <end position="664"/>
    </location>
</feature>
<feature type="domain" description="Peptidase M14" evidence="21">
    <location>
        <begin position="337"/>
        <end position="608"/>
    </location>
</feature>
<keyword evidence="10" id="KW-0378">Hydrolase</keyword>
<dbReference type="Gene3D" id="2.60.40.3120">
    <property type="match status" value="1"/>
</dbReference>
<evidence type="ECO:0000313" key="23">
    <source>
        <dbReference type="RefSeq" id="XP_030621197.1"/>
    </source>
</evidence>
<dbReference type="CTD" id="79841"/>
<evidence type="ECO:0000256" key="12">
    <source>
        <dbReference type="ARBA" id="ARBA00023049"/>
    </source>
</evidence>
<comment type="similarity">
    <text evidence="5 19">Belongs to the peptidase M14 family.</text>
</comment>
<keyword evidence="11" id="KW-0862">Zinc</keyword>
<protein>
    <recommendedName>
        <fullName evidence="16">Cytosolic carboxypeptidase 2</fullName>
    </recommendedName>
    <alternativeName>
        <fullName evidence="18">ATP/GTP-binding protein-like 2</fullName>
    </alternativeName>
    <alternativeName>
        <fullName evidence="17">Protein deglutamylase CCP2</fullName>
    </alternativeName>
</protein>
<evidence type="ECO:0000259" key="21">
    <source>
        <dbReference type="PROSITE" id="PS52035"/>
    </source>
</evidence>
<keyword evidence="14" id="KW-0966">Cell projection</keyword>
<evidence type="ECO:0000256" key="1">
    <source>
        <dbReference type="ARBA" id="ARBA00001947"/>
    </source>
</evidence>
<comment type="cofactor">
    <cofactor evidence="1">
        <name>Zn(2+)</name>
        <dbReference type="ChEBI" id="CHEBI:29105"/>
    </cofactor>
</comment>
<evidence type="ECO:0000256" key="4">
    <source>
        <dbReference type="ARBA" id="ARBA00004514"/>
    </source>
</evidence>
<gene>
    <name evidence="23" type="primary">agbl2</name>
</gene>
<keyword evidence="13" id="KW-0206">Cytoskeleton</keyword>
<keyword evidence="22" id="KW-1185">Reference proteome</keyword>
<feature type="region of interest" description="Disordered" evidence="20">
    <location>
        <begin position="645"/>
        <end position="670"/>
    </location>
</feature>
<dbReference type="GO" id="GO:0008270">
    <property type="term" value="F:zinc ion binding"/>
    <property type="evidence" value="ECO:0007669"/>
    <property type="project" value="InterPro"/>
</dbReference>
<evidence type="ECO:0000256" key="15">
    <source>
        <dbReference type="ARBA" id="ARBA00029302"/>
    </source>
</evidence>